<evidence type="ECO:0000313" key="5">
    <source>
        <dbReference type="EMBL" id="MXR20909.1"/>
    </source>
</evidence>
<dbReference type="AlphaFoldDB" id="A0A6B0STK9"/>
<comment type="caution">
    <text evidence="5">The sequence shown here is derived from an EMBL/GenBank/DDBJ whole genome shotgun (WGS) entry which is preliminary data.</text>
</comment>
<evidence type="ECO:0000313" key="6">
    <source>
        <dbReference type="Proteomes" id="UP000471521"/>
    </source>
</evidence>
<feature type="region of interest" description="Disordered" evidence="3">
    <location>
        <begin position="195"/>
        <end position="238"/>
    </location>
</feature>
<keyword evidence="1" id="KW-0285">Flavoprotein</keyword>
<keyword evidence="2" id="KW-0560">Oxidoreductase</keyword>
<dbReference type="PANTHER" id="PTHR48105">
    <property type="entry name" value="THIOREDOXIN REDUCTASE 1-RELATED-RELATED"/>
    <property type="match status" value="1"/>
</dbReference>
<keyword evidence="6" id="KW-1185">Reference proteome</keyword>
<dbReference type="Gene3D" id="3.50.50.60">
    <property type="entry name" value="FAD/NAD(P)-binding domain"/>
    <property type="match status" value="1"/>
</dbReference>
<dbReference type="RefSeq" id="WP_159526419.1">
    <property type="nucleotide sequence ID" value="NZ_WUUU01000070.1"/>
</dbReference>
<name>A0A6B0STK9_9EURY</name>
<dbReference type="EMBL" id="WUUU01000070">
    <property type="protein sequence ID" value="MXR20909.1"/>
    <property type="molecule type" value="Genomic_DNA"/>
</dbReference>
<dbReference type="InterPro" id="IPR036188">
    <property type="entry name" value="FAD/NAD-bd_sf"/>
</dbReference>
<feature type="compositionally biased region" description="Basic and acidic residues" evidence="3">
    <location>
        <begin position="208"/>
        <end position="217"/>
    </location>
</feature>
<reference evidence="5 6" key="1">
    <citation type="submission" date="2019-12" db="EMBL/GenBank/DDBJ databases">
        <title>Isolation and characterization of three novel carbon monoxide-oxidizing members of Halobacteria from salione crusts and soils.</title>
        <authorList>
            <person name="Myers M.R."/>
            <person name="King G.M."/>
        </authorList>
    </citation>
    <scope>NUCLEOTIDE SEQUENCE [LARGE SCALE GENOMIC DNA]</scope>
    <source>
        <strain evidence="5 6">PCN9</strain>
    </source>
</reference>
<dbReference type="Pfam" id="PF13450">
    <property type="entry name" value="NAD_binding_8"/>
    <property type="match status" value="1"/>
</dbReference>
<evidence type="ECO:0000256" key="2">
    <source>
        <dbReference type="ARBA" id="ARBA00023002"/>
    </source>
</evidence>
<dbReference type="InterPro" id="IPR023753">
    <property type="entry name" value="FAD/NAD-binding_dom"/>
</dbReference>
<evidence type="ECO:0000256" key="3">
    <source>
        <dbReference type="SAM" id="MobiDB-lite"/>
    </source>
</evidence>
<dbReference type="PRINTS" id="PR00368">
    <property type="entry name" value="FADPNR"/>
</dbReference>
<proteinExistence type="predicted"/>
<dbReference type="GO" id="GO:0016491">
    <property type="term" value="F:oxidoreductase activity"/>
    <property type="evidence" value="ECO:0007669"/>
    <property type="project" value="UniProtKB-KW"/>
</dbReference>
<feature type="compositionally biased region" description="Low complexity" evidence="3">
    <location>
        <begin position="218"/>
        <end position="230"/>
    </location>
</feature>
<dbReference type="Pfam" id="PF07992">
    <property type="entry name" value="Pyr_redox_2"/>
    <property type="match status" value="1"/>
</dbReference>
<dbReference type="Proteomes" id="UP000471521">
    <property type="component" value="Unassembled WGS sequence"/>
</dbReference>
<dbReference type="InterPro" id="IPR050097">
    <property type="entry name" value="Ferredoxin-NADP_redctase_2"/>
</dbReference>
<sequence length="238" mass="25627">MTQRVAVVGGGPAGLTAAIYTARAGLQTTVYDAGEPILARNAHLENVPGFPAGVNARTFLENTREQADRAGVEFVDARVEHVERDNDGRFVVDTDAGASGAADFVVAASWPDSSYLEAFELERIDRGSKTMLSTDEFARTDVEGLYAAGRLARQYHQAVVAAGHGATAGLTVVDDSDVAYYHDWVAPDGYFTGRGRELPPGCEEIEETERRERERESLSALRALSPADSPTQHPSVDD</sequence>
<dbReference type="SUPFAM" id="SSF51905">
    <property type="entry name" value="FAD/NAD(P)-binding domain"/>
    <property type="match status" value="1"/>
</dbReference>
<feature type="domain" description="FAD/NAD(P)-binding" evidence="4">
    <location>
        <begin position="64"/>
        <end position="165"/>
    </location>
</feature>
<dbReference type="OrthoDB" id="341719at2157"/>
<organism evidence="5 6">
    <name type="scientific">Halobacterium bonnevillei</name>
    <dbReference type="NCBI Taxonomy" id="2692200"/>
    <lineage>
        <taxon>Archaea</taxon>
        <taxon>Methanobacteriati</taxon>
        <taxon>Methanobacteriota</taxon>
        <taxon>Stenosarchaea group</taxon>
        <taxon>Halobacteria</taxon>
        <taxon>Halobacteriales</taxon>
        <taxon>Halobacteriaceae</taxon>
        <taxon>Halobacterium</taxon>
    </lineage>
</organism>
<evidence type="ECO:0000256" key="1">
    <source>
        <dbReference type="ARBA" id="ARBA00022630"/>
    </source>
</evidence>
<gene>
    <name evidence="5" type="ORF">GRX66_09945</name>
</gene>
<accession>A0A6B0STK9</accession>
<protein>
    <submittedName>
        <fullName evidence="5">FAD-dependent oxidoreductase</fullName>
    </submittedName>
</protein>
<dbReference type="PRINTS" id="PR00469">
    <property type="entry name" value="PNDRDTASEII"/>
</dbReference>
<evidence type="ECO:0000259" key="4">
    <source>
        <dbReference type="Pfam" id="PF07992"/>
    </source>
</evidence>